<protein>
    <submittedName>
        <fullName evidence="6">Restriction endonuclease subunit S</fullName>
    </submittedName>
</protein>
<dbReference type="PANTHER" id="PTHR43140">
    <property type="entry name" value="TYPE-1 RESTRICTION ENZYME ECOKI SPECIFICITY PROTEIN"/>
    <property type="match status" value="1"/>
</dbReference>
<dbReference type="Pfam" id="PF01420">
    <property type="entry name" value="Methylase_S"/>
    <property type="match status" value="2"/>
</dbReference>
<dbReference type="GO" id="GO:0004519">
    <property type="term" value="F:endonuclease activity"/>
    <property type="evidence" value="ECO:0007669"/>
    <property type="project" value="UniProtKB-KW"/>
</dbReference>
<dbReference type="Gene3D" id="3.90.220.20">
    <property type="entry name" value="DNA methylase specificity domains"/>
    <property type="match status" value="2"/>
</dbReference>
<comment type="similarity">
    <text evidence="1">Belongs to the type-I restriction system S methylase family.</text>
</comment>
<keyword evidence="6" id="KW-0540">Nuclease</keyword>
<dbReference type="PANTHER" id="PTHR43140:SF1">
    <property type="entry name" value="TYPE I RESTRICTION ENZYME ECOKI SPECIFICITY SUBUNIT"/>
    <property type="match status" value="1"/>
</dbReference>
<dbReference type="InterPro" id="IPR044946">
    <property type="entry name" value="Restrct_endonuc_typeI_TRD_sf"/>
</dbReference>
<keyword evidence="6" id="KW-0255">Endonuclease</keyword>
<evidence type="ECO:0000313" key="7">
    <source>
        <dbReference type="Proteomes" id="UP000245369"/>
    </source>
</evidence>
<dbReference type="CDD" id="cd17268">
    <property type="entry name" value="RMtype1_S_Ara36733I_TRD1-CR1_like"/>
    <property type="match status" value="1"/>
</dbReference>
<evidence type="ECO:0000259" key="5">
    <source>
        <dbReference type="Pfam" id="PF01420"/>
    </source>
</evidence>
<organism evidence="6 7">
    <name type="scientific">Streptococcus sobrinus</name>
    <dbReference type="NCBI Taxonomy" id="1310"/>
    <lineage>
        <taxon>Bacteria</taxon>
        <taxon>Bacillati</taxon>
        <taxon>Bacillota</taxon>
        <taxon>Bacilli</taxon>
        <taxon>Lactobacillales</taxon>
        <taxon>Streptococcaceae</taxon>
        <taxon>Streptococcus</taxon>
    </lineage>
</organism>
<keyword evidence="3" id="KW-0238">DNA-binding</keyword>
<evidence type="ECO:0000256" key="3">
    <source>
        <dbReference type="ARBA" id="ARBA00023125"/>
    </source>
</evidence>
<dbReference type="CDD" id="cd17262">
    <property type="entry name" value="RMtype1_S_Aco12261I-TRD2-CR2"/>
    <property type="match status" value="1"/>
</dbReference>
<dbReference type="SUPFAM" id="SSF116734">
    <property type="entry name" value="DNA methylase specificity domain"/>
    <property type="match status" value="2"/>
</dbReference>
<dbReference type="InterPro" id="IPR051212">
    <property type="entry name" value="Type-I_RE_S_subunit"/>
</dbReference>
<reference evidence="6 7" key="1">
    <citation type="submission" date="2018-05" db="EMBL/GenBank/DDBJ databases">
        <title>Complete genome sequences of Streptococcus sobrinus.</title>
        <authorList>
            <person name="Sales M."/>
            <person name="Jensen P.A."/>
        </authorList>
    </citation>
    <scope>NUCLEOTIDE SEQUENCE [LARGE SCALE GENOMIC DNA]</scope>
    <source>
        <strain evidence="6 7">SL1</strain>
    </source>
</reference>
<name>A0ABM6W4N7_9STRE</name>
<dbReference type="InterPro" id="IPR000055">
    <property type="entry name" value="Restrct_endonuc_typeI_TRD"/>
</dbReference>
<feature type="domain" description="Type I restriction modification DNA specificity" evidence="5">
    <location>
        <begin position="11"/>
        <end position="164"/>
    </location>
</feature>
<evidence type="ECO:0000256" key="1">
    <source>
        <dbReference type="ARBA" id="ARBA00010923"/>
    </source>
</evidence>
<sequence length="398" mass="45616">MNLLEEIQNAPVEWKELGEVCIIANTARKPVKANDRISGEIPYYGANNIQDYVEGYTHDGEYILIAEDGSAKLDEYSIQYVNGKFWANNHVHVIKPKENLLSRFIYHYLTNFDFKPYLSGGTRAKLTKASLVKIPLPVPSLEIQEKIVQTLDKFTDYVTELTSELTLRQKQYSYFRDYLLNFEDDSYKVEWKSLGEVCEIIRGNGLQKKDFVEEGVPCIHYGQIYTYYGMSTNSTKSFVDKYTAEKLKKATSGDIIVATTSENIADVGKTLVWEGEQEVCFGGHSCVLRTQQNSRYLSYFMSSSSFQKQKEKQVVGTKVIELYPKNLAKISIPVPPLSIQEKIVHVLDNFDTVCNDLNIGLPKEIELRQKQYEYFRDQLLTYTAEGVYTDSTVQTRPN</sequence>
<dbReference type="EMBL" id="CP029490">
    <property type="protein sequence ID" value="AWN20244.1"/>
    <property type="molecule type" value="Genomic_DNA"/>
</dbReference>
<dbReference type="RefSeq" id="WP_028798541.1">
    <property type="nucleotide sequence ID" value="NZ_CP029490.1"/>
</dbReference>
<evidence type="ECO:0000256" key="4">
    <source>
        <dbReference type="ARBA" id="ARBA00038652"/>
    </source>
</evidence>
<evidence type="ECO:0000313" key="6">
    <source>
        <dbReference type="EMBL" id="AWN20244.1"/>
    </source>
</evidence>
<keyword evidence="7" id="KW-1185">Reference proteome</keyword>
<keyword evidence="2" id="KW-0680">Restriction system</keyword>
<comment type="subunit">
    <text evidence="4">The methyltransferase is composed of M and S polypeptides.</text>
</comment>
<dbReference type="Proteomes" id="UP000245369">
    <property type="component" value="Chromosome"/>
</dbReference>
<evidence type="ECO:0000256" key="2">
    <source>
        <dbReference type="ARBA" id="ARBA00022747"/>
    </source>
</evidence>
<proteinExistence type="inferred from homology"/>
<feature type="domain" description="Type I restriction modification DNA specificity" evidence="5">
    <location>
        <begin position="190"/>
        <end position="366"/>
    </location>
</feature>
<accession>A0ABM6W4N7</accession>
<gene>
    <name evidence="6" type="ORF">DK182_02300</name>
</gene>
<dbReference type="GeneID" id="93923349"/>
<keyword evidence="6" id="KW-0378">Hydrolase</keyword>